<dbReference type="KEGG" id="nhy:JQS43_22370"/>
<evidence type="ECO:0000313" key="7">
    <source>
        <dbReference type="Proteomes" id="UP000662857"/>
    </source>
</evidence>
<feature type="signal peptide" evidence="5">
    <location>
        <begin position="1"/>
        <end position="22"/>
    </location>
</feature>
<evidence type="ECO:0000256" key="2">
    <source>
        <dbReference type="ARBA" id="ARBA00008520"/>
    </source>
</evidence>
<dbReference type="PROSITE" id="PS51257">
    <property type="entry name" value="PROKAR_LIPOPROTEIN"/>
    <property type="match status" value="1"/>
</dbReference>
<dbReference type="InterPro" id="IPR006059">
    <property type="entry name" value="SBP"/>
</dbReference>
<dbReference type="PANTHER" id="PTHR43649:SF31">
    <property type="entry name" value="SN-GLYCEROL-3-PHOSPHATE-BINDING PERIPLASMIC PROTEIN UGPB"/>
    <property type="match status" value="1"/>
</dbReference>
<sequence length="449" mass="48991">MQLRRARPAVAPLCTAALVLTAACGGGSGSDDDVTLAYWLWDDRQIAQYQQCADDFTAETGVEVDISQYGWEDYWSNLNTQFAARRAPDVFTNHLAFYPQFVANEVILPIDEYIEQDEVDLGQYFPGLADLWVGQDDQRYGLPKDWDTIAYGYNAEYLEDAGLTEDDLWNATWDPSDGGTFEEIIASLSVDVNGVRGNEPGFDADNVAVFGLSFDNPSNSASGQTSWGNFAHSLGFELLADGNPWGTDYQFDDPRLAETLDWFGRMIEAGYVTPLSDLQGVGYVSLFEAGDVALAINGSWAIGSLTGIDGIEVGFAPLPEGPQGRWSIYNGIADSIAVNTDHPDEAWQWVKHLGSVECQNIVGEHAVVFPAIPESLEIAEEVRADAGLDVSAYTTYLEEEATFLHPVTTNFDQVTQAVGSAVDEILLGSRPAAEALQEAQEQVDSIMGR</sequence>
<accession>A0A895YK77</accession>
<proteinExistence type="inferred from homology"/>
<dbReference type="CDD" id="cd13585">
    <property type="entry name" value="PBP2_TMBP_like"/>
    <property type="match status" value="1"/>
</dbReference>
<dbReference type="GO" id="GO:0030313">
    <property type="term" value="C:cell envelope"/>
    <property type="evidence" value="ECO:0007669"/>
    <property type="project" value="UniProtKB-SubCell"/>
</dbReference>
<dbReference type="EMBL" id="CP070499">
    <property type="protein sequence ID" value="QSB14228.1"/>
    <property type="molecule type" value="Genomic_DNA"/>
</dbReference>
<comment type="subcellular location">
    <subcellularLocation>
        <location evidence="1">Cell envelope</location>
    </subcellularLocation>
</comment>
<protein>
    <submittedName>
        <fullName evidence="6">Sugar ABC transporter substrate-binding protein</fullName>
    </submittedName>
</protein>
<gene>
    <name evidence="6" type="ORF">JQS43_22370</name>
</gene>
<dbReference type="Pfam" id="PF13416">
    <property type="entry name" value="SBP_bac_8"/>
    <property type="match status" value="1"/>
</dbReference>
<dbReference type="Gene3D" id="3.40.190.10">
    <property type="entry name" value="Periplasmic binding protein-like II"/>
    <property type="match status" value="1"/>
</dbReference>
<dbReference type="SUPFAM" id="SSF53850">
    <property type="entry name" value="Periplasmic binding protein-like II"/>
    <property type="match status" value="1"/>
</dbReference>
<reference evidence="6" key="1">
    <citation type="submission" date="2021-02" db="EMBL/GenBank/DDBJ databases">
        <title>Natrosporangium hydrolyticum gen. nov., sp. nov, a haloalkaliphilic actinobacterium from a soda solonchak soil.</title>
        <authorList>
            <person name="Sorokin D.Y."/>
            <person name="Khijniak T.V."/>
            <person name="Zakharycheva A.P."/>
            <person name="Boueva O.V."/>
            <person name="Ariskina E.V."/>
            <person name="Hahnke R.L."/>
            <person name="Bunk B."/>
            <person name="Sproer C."/>
            <person name="Schumann P."/>
            <person name="Evtushenko L.I."/>
            <person name="Kublanov I.V."/>
        </authorList>
    </citation>
    <scope>NUCLEOTIDE SEQUENCE</scope>
    <source>
        <strain evidence="6">DSM 106523</strain>
    </source>
</reference>
<comment type="similarity">
    <text evidence="2">Belongs to the bacterial solute-binding protein 1 family.</text>
</comment>
<dbReference type="InterPro" id="IPR050490">
    <property type="entry name" value="Bact_solute-bd_prot1"/>
</dbReference>
<keyword evidence="7" id="KW-1185">Reference proteome</keyword>
<organism evidence="6 7">
    <name type="scientific">Natronosporangium hydrolyticum</name>
    <dbReference type="NCBI Taxonomy" id="2811111"/>
    <lineage>
        <taxon>Bacteria</taxon>
        <taxon>Bacillati</taxon>
        <taxon>Actinomycetota</taxon>
        <taxon>Actinomycetes</taxon>
        <taxon>Micromonosporales</taxon>
        <taxon>Micromonosporaceae</taxon>
        <taxon>Natronosporangium</taxon>
    </lineage>
</organism>
<dbReference type="RefSeq" id="WP_239676347.1">
    <property type="nucleotide sequence ID" value="NZ_CP070499.1"/>
</dbReference>
<evidence type="ECO:0000256" key="5">
    <source>
        <dbReference type="SAM" id="SignalP"/>
    </source>
</evidence>
<dbReference type="Proteomes" id="UP000662857">
    <property type="component" value="Chromosome"/>
</dbReference>
<evidence type="ECO:0000256" key="3">
    <source>
        <dbReference type="ARBA" id="ARBA00022448"/>
    </source>
</evidence>
<dbReference type="AlphaFoldDB" id="A0A895YK77"/>
<keyword evidence="3" id="KW-0813">Transport</keyword>
<keyword evidence="4 5" id="KW-0732">Signal</keyword>
<name>A0A895YK77_9ACTN</name>
<feature type="chain" id="PRO_5038481173" evidence="5">
    <location>
        <begin position="23"/>
        <end position="449"/>
    </location>
</feature>
<dbReference type="PANTHER" id="PTHR43649">
    <property type="entry name" value="ARABINOSE-BINDING PROTEIN-RELATED"/>
    <property type="match status" value="1"/>
</dbReference>
<evidence type="ECO:0000256" key="4">
    <source>
        <dbReference type="ARBA" id="ARBA00022729"/>
    </source>
</evidence>
<evidence type="ECO:0000313" key="6">
    <source>
        <dbReference type="EMBL" id="QSB14228.1"/>
    </source>
</evidence>
<evidence type="ECO:0000256" key="1">
    <source>
        <dbReference type="ARBA" id="ARBA00004196"/>
    </source>
</evidence>